<evidence type="ECO:0000313" key="1">
    <source>
        <dbReference type="EMBL" id="GAA0493392.1"/>
    </source>
</evidence>
<proteinExistence type="predicted"/>
<sequence>MPEIVEDQIATKPVVLMPEGLYQWEAFSDRVPYTRETWRVKMDAGMAPKPIRLSARCTVWRGADILAWLADPLGYKASD</sequence>
<dbReference type="RefSeq" id="WP_343927119.1">
    <property type="nucleotide sequence ID" value="NZ_BAAAEN010000002.1"/>
</dbReference>
<comment type="caution">
    <text evidence="1">The sequence shown here is derived from an EMBL/GenBank/DDBJ whole genome shotgun (WGS) entry which is preliminary data.</text>
</comment>
<protein>
    <recommendedName>
        <fullName evidence="3">Transcriptional regulator, AlpA family</fullName>
    </recommendedName>
</protein>
<organism evidence="1 2">
    <name type="scientific">Pigmentiphaga daeguensis</name>
    <dbReference type="NCBI Taxonomy" id="414049"/>
    <lineage>
        <taxon>Bacteria</taxon>
        <taxon>Pseudomonadati</taxon>
        <taxon>Pseudomonadota</taxon>
        <taxon>Betaproteobacteria</taxon>
        <taxon>Burkholderiales</taxon>
        <taxon>Alcaligenaceae</taxon>
        <taxon>Pigmentiphaga</taxon>
    </lineage>
</organism>
<dbReference type="EMBL" id="BAAAEN010000002">
    <property type="protein sequence ID" value="GAA0493392.1"/>
    <property type="molecule type" value="Genomic_DNA"/>
</dbReference>
<reference evidence="1 2" key="1">
    <citation type="journal article" date="2019" name="Int. J. Syst. Evol. Microbiol.">
        <title>The Global Catalogue of Microorganisms (GCM) 10K type strain sequencing project: providing services to taxonomists for standard genome sequencing and annotation.</title>
        <authorList>
            <consortium name="The Broad Institute Genomics Platform"/>
            <consortium name="The Broad Institute Genome Sequencing Center for Infectious Disease"/>
            <person name="Wu L."/>
            <person name="Ma J."/>
        </authorList>
    </citation>
    <scope>NUCLEOTIDE SEQUENCE [LARGE SCALE GENOMIC DNA]</scope>
    <source>
        <strain evidence="1 2">JCM 14330</strain>
    </source>
</reference>
<evidence type="ECO:0000313" key="2">
    <source>
        <dbReference type="Proteomes" id="UP001501706"/>
    </source>
</evidence>
<keyword evidence="2" id="KW-1185">Reference proteome</keyword>
<gene>
    <name evidence="1" type="ORF">GCM10009097_06520</name>
</gene>
<accession>A0ABN1BA46</accession>
<name>A0ABN1BA46_9BURK</name>
<dbReference type="Proteomes" id="UP001501706">
    <property type="component" value="Unassembled WGS sequence"/>
</dbReference>
<evidence type="ECO:0008006" key="3">
    <source>
        <dbReference type="Google" id="ProtNLM"/>
    </source>
</evidence>